<evidence type="ECO:0000256" key="5">
    <source>
        <dbReference type="PIRSR" id="PIRSR004692-2"/>
    </source>
</evidence>
<dbReference type="CDD" id="cd05014">
    <property type="entry name" value="SIS_Kpsf"/>
    <property type="match status" value="1"/>
</dbReference>
<feature type="domain" description="SIS" evidence="9">
    <location>
        <begin position="60"/>
        <end position="203"/>
    </location>
</feature>
<dbReference type="InterPro" id="IPR004800">
    <property type="entry name" value="KdsD/KpsF-type"/>
</dbReference>
<dbReference type="InParanoid" id="A0A5C7ES01"/>
<feature type="site" description="Catalytically relevant" evidence="6">
    <location>
        <position position="130"/>
    </location>
</feature>
<dbReference type="CDD" id="cd04604">
    <property type="entry name" value="CBS_pair_SIS_assoc"/>
    <property type="match status" value="1"/>
</dbReference>
<feature type="site" description="Catalytically relevant" evidence="6">
    <location>
        <position position="212"/>
    </location>
</feature>
<evidence type="ECO:0000256" key="1">
    <source>
        <dbReference type="ARBA" id="ARBA00008165"/>
    </source>
</evidence>
<dbReference type="Pfam" id="PF01380">
    <property type="entry name" value="SIS"/>
    <property type="match status" value="1"/>
</dbReference>
<dbReference type="GO" id="GO:0019146">
    <property type="term" value="F:arabinose-5-phosphate isomerase activity"/>
    <property type="evidence" value="ECO:0007669"/>
    <property type="project" value="UniProtKB-ARBA"/>
</dbReference>
<dbReference type="Gene3D" id="3.40.50.10490">
    <property type="entry name" value="Glucose-6-phosphate isomerase like protein, domain 1"/>
    <property type="match status" value="1"/>
</dbReference>
<sequence length="348" mass="37144">MSSRQTRLSDPKPPHVGLRAERAPCIDAKEIVDVARDVLRCEAEAIQALVNRIDETFVQAVEIILRCHGRVVVSGMGKSGHIARKIAATMASTGTPAFFVHPAEAGHGDLGMITPDDVVIAISNSGESGELLLILPVLKRQGAKLIAITGKPSSSLARQADVHLDAAVEREAGPLGLAPTASTAAALAIGDALALALLKARGFSAEDFARSHPSGSLGRRLLVRVADVMHRDELLPKVSGNALVVEALLEMSSKGLGMTAVVDAEDRLLGVFTDGDLRRTLEKRIDIHTTPIEQVMNPYPHTIGPDHLAAEAVKYMEEYRINGLLVVDDRGRLIGAFNMHDLFRAGVV</sequence>
<reference evidence="10 11" key="1">
    <citation type="submission" date="2019-08" db="EMBL/GenBank/DDBJ databases">
        <title>Pelomicrobium methylotrophicum gen. nov., sp. nov. a moderately thermophilic, facultatively anaerobic, lithoautotrophic and methylotrophic bacterium isolated from a terrestrial mud volcano.</title>
        <authorList>
            <person name="Slobodkina G.B."/>
            <person name="Merkel A.Y."/>
            <person name="Slobodkin A.I."/>
        </authorList>
    </citation>
    <scope>NUCLEOTIDE SEQUENCE [LARGE SCALE GENOMIC DNA]</scope>
    <source>
        <strain evidence="10 11">SM250</strain>
    </source>
</reference>
<evidence type="ECO:0000256" key="6">
    <source>
        <dbReference type="PIRSR" id="PIRSR004692-3"/>
    </source>
</evidence>
<dbReference type="InterPro" id="IPR001347">
    <property type="entry name" value="SIS_dom"/>
</dbReference>
<dbReference type="EMBL" id="VPFL01000018">
    <property type="protein sequence ID" value="TXF11032.1"/>
    <property type="molecule type" value="Genomic_DNA"/>
</dbReference>
<dbReference type="PROSITE" id="PS51371">
    <property type="entry name" value="CBS"/>
    <property type="match status" value="2"/>
</dbReference>
<dbReference type="PANTHER" id="PTHR42745:SF1">
    <property type="entry name" value="ARABINOSE 5-PHOSPHATE ISOMERASE KDSD"/>
    <property type="match status" value="1"/>
</dbReference>
<dbReference type="RefSeq" id="WP_147800552.1">
    <property type="nucleotide sequence ID" value="NZ_VPFL01000018.1"/>
</dbReference>
<dbReference type="Proteomes" id="UP000321201">
    <property type="component" value="Unassembled WGS sequence"/>
</dbReference>
<dbReference type="InterPro" id="IPR046342">
    <property type="entry name" value="CBS_dom_sf"/>
</dbReference>
<dbReference type="GO" id="GO:0097367">
    <property type="term" value="F:carbohydrate derivative binding"/>
    <property type="evidence" value="ECO:0007669"/>
    <property type="project" value="InterPro"/>
</dbReference>
<dbReference type="Pfam" id="PF00571">
    <property type="entry name" value="CBS"/>
    <property type="match status" value="2"/>
</dbReference>
<keyword evidence="10" id="KW-0413">Isomerase</keyword>
<gene>
    <name evidence="10" type="ORF">FR698_12630</name>
</gene>
<dbReference type="PANTHER" id="PTHR42745">
    <property type="match status" value="1"/>
</dbReference>
<dbReference type="SUPFAM" id="SSF53697">
    <property type="entry name" value="SIS domain"/>
    <property type="match status" value="1"/>
</dbReference>
<dbReference type="Gene3D" id="3.10.580.10">
    <property type="entry name" value="CBS-domain"/>
    <property type="match status" value="1"/>
</dbReference>
<dbReference type="InterPro" id="IPR035474">
    <property type="entry name" value="SIS_Kpsf"/>
</dbReference>
<dbReference type="InterPro" id="IPR046348">
    <property type="entry name" value="SIS_dom_sf"/>
</dbReference>
<accession>A0A5C7ES01</accession>
<dbReference type="InterPro" id="IPR050986">
    <property type="entry name" value="GutQ/KpsF_isomerases"/>
</dbReference>
<name>A0A5C7ES01_9PROT</name>
<dbReference type="AlphaFoldDB" id="A0A5C7ES01"/>
<dbReference type="PROSITE" id="PS51464">
    <property type="entry name" value="SIS"/>
    <property type="match status" value="1"/>
</dbReference>
<evidence type="ECO:0000259" key="9">
    <source>
        <dbReference type="PROSITE" id="PS51464"/>
    </source>
</evidence>
<keyword evidence="5" id="KW-0862">Zinc</keyword>
<evidence type="ECO:0000256" key="7">
    <source>
        <dbReference type="PROSITE-ProRule" id="PRU00703"/>
    </source>
</evidence>
<evidence type="ECO:0000313" key="11">
    <source>
        <dbReference type="Proteomes" id="UP000321201"/>
    </source>
</evidence>
<evidence type="ECO:0000259" key="8">
    <source>
        <dbReference type="PROSITE" id="PS51371"/>
    </source>
</evidence>
<dbReference type="GO" id="GO:1901135">
    <property type="term" value="P:carbohydrate derivative metabolic process"/>
    <property type="evidence" value="ECO:0007669"/>
    <property type="project" value="InterPro"/>
</dbReference>
<keyword evidence="11" id="KW-1185">Reference proteome</keyword>
<evidence type="ECO:0000313" key="10">
    <source>
        <dbReference type="EMBL" id="TXF11032.1"/>
    </source>
</evidence>
<keyword evidence="5" id="KW-0479">Metal-binding</keyword>
<dbReference type="FunFam" id="3.40.50.10490:FF:000011">
    <property type="entry name" value="Arabinose 5-phosphate isomerase"/>
    <property type="match status" value="1"/>
</dbReference>
<dbReference type="SMART" id="SM00116">
    <property type="entry name" value="CBS"/>
    <property type="match status" value="2"/>
</dbReference>
<feature type="site" description="Catalytically relevant" evidence="6">
    <location>
        <position position="78"/>
    </location>
</feature>
<keyword evidence="3 7" id="KW-0129">CBS domain</keyword>
<feature type="binding site" evidence="5">
    <location>
        <position position="101"/>
    </location>
    <ligand>
        <name>Zn(2+)</name>
        <dbReference type="ChEBI" id="CHEBI:29105"/>
    </ligand>
</feature>
<dbReference type="PIRSF" id="PIRSF004692">
    <property type="entry name" value="KdsD_KpsF"/>
    <property type="match status" value="1"/>
</dbReference>
<feature type="domain" description="CBS" evidence="8">
    <location>
        <begin position="296"/>
        <end position="348"/>
    </location>
</feature>
<keyword evidence="2" id="KW-0677">Repeat</keyword>
<comment type="caution">
    <text evidence="10">The sequence shown here is derived from an EMBL/GenBank/DDBJ whole genome shotgun (WGS) entry which is preliminary data.</text>
</comment>
<organism evidence="10 11">
    <name type="scientific">Pelomicrobium methylotrophicum</name>
    <dbReference type="NCBI Taxonomy" id="2602750"/>
    <lineage>
        <taxon>Bacteria</taxon>
        <taxon>Pseudomonadati</taxon>
        <taxon>Pseudomonadota</taxon>
        <taxon>Hydrogenophilia</taxon>
        <taxon>Hydrogenophilia incertae sedis</taxon>
        <taxon>Pelomicrobium</taxon>
    </lineage>
</organism>
<evidence type="ECO:0000256" key="3">
    <source>
        <dbReference type="ARBA" id="ARBA00023122"/>
    </source>
</evidence>
<dbReference type="GO" id="GO:0005975">
    <property type="term" value="P:carbohydrate metabolic process"/>
    <property type="evidence" value="ECO:0007669"/>
    <property type="project" value="InterPro"/>
</dbReference>
<dbReference type="GO" id="GO:0046872">
    <property type="term" value="F:metal ion binding"/>
    <property type="evidence" value="ECO:0007669"/>
    <property type="project" value="UniProtKB-KW"/>
</dbReference>
<dbReference type="InterPro" id="IPR000644">
    <property type="entry name" value="CBS_dom"/>
</dbReference>
<comment type="similarity">
    <text evidence="1 4">Belongs to the SIS family. GutQ/KpsF subfamily.</text>
</comment>
<proteinExistence type="inferred from homology"/>
<dbReference type="FunCoup" id="A0A5C7ES01">
    <property type="interactions" value="186"/>
</dbReference>
<evidence type="ECO:0000256" key="4">
    <source>
        <dbReference type="PIRNR" id="PIRNR004692"/>
    </source>
</evidence>
<feature type="site" description="Catalytically relevant" evidence="6">
    <location>
        <position position="171"/>
    </location>
</feature>
<evidence type="ECO:0000256" key="2">
    <source>
        <dbReference type="ARBA" id="ARBA00022737"/>
    </source>
</evidence>
<feature type="domain" description="CBS" evidence="8">
    <location>
        <begin position="229"/>
        <end position="287"/>
    </location>
</feature>
<dbReference type="OrthoDB" id="5289772at2"/>
<protein>
    <submittedName>
        <fullName evidence="10">KpsF/GutQ family sugar-phosphate isomerase</fullName>
    </submittedName>
</protein>
<dbReference type="NCBIfam" id="TIGR00393">
    <property type="entry name" value="kpsF"/>
    <property type="match status" value="1"/>
</dbReference>